<keyword evidence="4" id="KW-0472">Membrane</keyword>
<feature type="region of interest" description="Disordered" evidence="8">
    <location>
        <begin position="166"/>
        <end position="186"/>
    </location>
</feature>
<evidence type="ECO:0000313" key="11">
    <source>
        <dbReference type="EMBL" id="KAG2206011.1"/>
    </source>
</evidence>
<dbReference type="Pfam" id="PF20238">
    <property type="entry name" value="BIM1-like_dom"/>
    <property type="match status" value="1"/>
</dbReference>
<evidence type="ECO:0000256" key="5">
    <source>
        <dbReference type="ARBA" id="ARBA00023180"/>
    </source>
</evidence>
<evidence type="ECO:0000256" key="8">
    <source>
        <dbReference type="SAM" id="MobiDB-lite"/>
    </source>
</evidence>
<dbReference type="InterPro" id="IPR046530">
    <property type="entry name" value="BIM1-like_dom"/>
</dbReference>
<keyword evidence="6" id="KW-0449">Lipoprotein</keyword>
<dbReference type="OrthoDB" id="2146436at2759"/>
<evidence type="ECO:0000256" key="4">
    <source>
        <dbReference type="ARBA" id="ARBA00023136"/>
    </source>
</evidence>
<comment type="subcellular location">
    <subcellularLocation>
        <location evidence="1">Cell membrane</location>
    </subcellularLocation>
    <subcellularLocation>
        <location evidence="7">Endomembrane system</location>
        <topology evidence="7">Lipid-anchor</topology>
    </subcellularLocation>
</comment>
<feature type="chain" id="PRO_5034840822" description="Copper acquisition factor BIM1-like domain-containing protein" evidence="9">
    <location>
        <begin position="23"/>
        <end position="208"/>
    </location>
</feature>
<keyword evidence="3 9" id="KW-0732">Signal</keyword>
<evidence type="ECO:0000256" key="3">
    <source>
        <dbReference type="ARBA" id="ARBA00022729"/>
    </source>
</evidence>
<name>A0A8H7RAE2_9FUNG</name>
<evidence type="ECO:0000256" key="7">
    <source>
        <dbReference type="ARBA" id="ARBA00037868"/>
    </source>
</evidence>
<comment type="caution">
    <text evidence="11">The sequence shown here is derived from an EMBL/GenBank/DDBJ whole genome shotgun (WGS) entry which is preliminary data.</text>
</comment>
<accession>A0A8H7RAE2</accession>
<evidence type="ECO:0000256" key="1">
    <source>
        <dbReference type="ARBA" id="ARBA00004236"/>
    </source>
</evidence>
<protein>
    <recommendedName>
        <fullName evidence="10">Copper acquisition factor BIM1-like domain-containing protein</fullName>
    </recommendedName>
</protein>
<evidence type="ECO:0000313" key="12">
    <source>
        <dbReference type="Proteomes" id="UP000603453"/>
    </source>
</evidence>
<dbReference type="GO" id="GO:0005886">
    <property type="term" value="C:plasma membrane"/>
    <property type="evidence" value="ECO:0007669"/>
    <property type="project" value="UniProtKB-SubCell"/>
</dbReference>
<feature type="domain" description="Copper acquisition factor BIM1-like" evidence="10">
    <location>
        <begin position="21"/>
        <end position="162"/>
    </location>
</feature>
<organism evidence="11 12">
    <name type="scientific">Mucor saturninus</name>
    <dbReference type="NCBI Taxonomy" id="64648"/>
    <lineage>
        <taxon>Eukaryota</taxon>
        <taxon>Fungi</taxon>
        <taxon>Fungi incertae sedis</taxon>
        <taxon>Mucoromycota</taxon>
        <taxon>Mucoromycotina</taxon>
        <taxon>Mucoromycetes</taxon>
        <taxon>Mucorales</taxon>
        <taxon>Mucorineae</taxon>
        <taxon>Mucoraceae</taxon>
        <taxon>Mucor</taxon>
    </lineage>
</organism>
<keyword evidence="5" id="KW-0325">Glycoprotein</keyword>
<sequence>MAGVRFACCVALLVCFQTLVSAHFTLTYPSSRGFDDTKEATAPCGGFDTPSAQRVQIPLDGAFIEINSGHTSYTYIVNALAKNSPTVADFSNTSSLVQVAQGGRAYPQAACLPLAFNDIKPNTNVTLQVVYNGGDGLLYQCVDAVVVDAAPSFNKTMCVNADGSDTSSVSSSAPAASATGTSASQGSTTQMAYGLTFIVAVCISVLLV</sequence>
<dbReference type="AlphaFoldDB" id="A0A8H7RAE2"/>
<dbReference type="CDD" id="cd21176">
    <property type="entry name" value="LPMO_auxiliary-like"/>
    <property type="match status" value="1"/>
</dbReference>
<dbReference type="Proteomes" id="UP000603453">
    <property type="component" value="Unassembled WGS sequence"/>
</dbReference>
<evidence type="ECO:0000256" key="9">
    <source>
        <dbReference type="SAM" id="SignalP"/>
    </source>
</evidence>
<proteinExistence type="predicted"/>
<dbReference type="PANTHER" id="PTHR34992">
    <property type="entry name" value="HYPHAL ANASTAMOSIS-7 PROTEIN"/>
    <property type="match status" value="1"/>
</dbReference>
<evidence type="ECO:0000259" key="10">
    <source>
        <dbReference type="Pfam" id="PF20238"/>
    </source>
</evidence>
<dbReference type="EMBL" id="JAEPRD010000033">
    <property type="protein sequence ID" value="KAG2206011.1"/>
    <property type="molecule type" value="Genomic_DNA"/>
</dbReference>
<reference evidence="11" key="1">
    <citation type="submission" date="2020-12" db="EMBL/GenBank/DDBJ databases">
        <title>Metabolic potential, ecology and presence of endohyphal bacteria is reflected in genomic diversity of Mucoromycotina.</title>
        <authorList>
            <person name="Muszewska A."/>
            <person name="Okrasinska A."/>
            <person name="Steczkiewicz K."/>
            <person name="Drgas O."/>
            <person name="Orlowska M."/>
            <person name="Perlinska-Lenart U."/>
            <person name="Aleksandrzak-Piekarczyk T."/>
            <person name="Szatraj K."/>
            <person name="Zielenkiewicz U."/>
            <person name="Pilsyk S."/>
            <person name="Malc E."/>
            <person name="Mieczkowski P."/>
            <person name="Kruszewska J.S."/>
            <person name="Biernat P."/>
            <person name="Pawlowska J."/>
        </authorList>
    </citation>
    <scope>NUCLEOTIDE SEQUENCE</scope>
    <source>
        <strain evidence="11">WA0000017839</strain>
    </source>
</reference>
<keyword evidence="2" id="KW-1003">Cell membrane</keyword>
<feature type="signal peptide" evidence="9">
    <location>
        <begin position="1"/>
        <end position="22"/>
    </location>
</feature>
<evidence type="ECO:0000256" key="6">
    <source>
        <dbReference type="ARBA" id="ARBA00023288"/>
    </source>
</evidence>
<gene>
    <name evidence="11" type="ORF">INT47_005329</name>
</gene>
<evidence type="ECO:0000256" key="2">
    <source>
        <dbReference type="ARBA" id="ARBA00022475"/>
    </source>
</evidence>
<keyword evidence="12" id="KW-1185">Reference proteome</keyword>
<dbReference type="InterPro" id="IPR046936">
    <property type="entry name" value="BIM1-like"/>
</dbReference>
<dbReference type="GO" id="GO:0012505">
    <property type="term" value="C:endomembrane system"/>
    <property type="evidence" value="ECO:0007669"/>
    <property type="project" value="UniProtKB-SubCell"/>
</dbReference>